<feature type="transmembrane region" description="Helical" evidence="8">
    <location>
        <begin position="54"/>
        <end position="74"/>
    </location>
</feature>
<feature type="transmembrane region" description="Helical" evidence="8">
    <location>
        <begin position="305"/>
        <end position="326"/>
    </location>
</feature>
<dbReference type="Proteomes" id="UP000289465">
    <property type="component" value="Unassembled WGS sequence"/>
</dbReference>
<dbReference type="CDD" id="cd06550">
    <property type="entry name" value="TM_ABC_iron-siderophores_like"/>
    <property type="match status" value="1"/>
</dbReference>
<feature type="transmembrane region" description="Helical" evidence="8">
    <location>
        <begin position="144"/>
        <end position="170"/>
    </location>
</feature>
<evidence type="ECO:0000256" key="3">
    <source>
        <dbReference type="ARBA" id="ARBA00022448"/>
    </source>
</evidence>
<feature type="transmembrane region" description="Helical" evidence="8">
    <location>
        <begin position="240"/>
        <end position="267"/>
    </location>
</feature>
<dbReference type="PANTHER" id="PTHR30472:SF19">
    <property type="entry name" value="PETROBACTIN IMPORT SYSTEM PERMEASE PROTEIN YCLO"/>
    <property type="match status" value="1"/>
</dbReference>
<dbReference type="GO" id="GO:0005886">
    <property type="term" value="C:plasma membrane"/>
    <property type="evidence" value="ECO:0007669"/>
    <property type="project" value="UniProtKB-SubCell"/>
</dbReference>
<dbReference type="Pfam" id="PF01032">
    <property type="entry name" value="FecCD"/>
    <property type="match status" value="1"/>
</dbReference>
<comment type="similarity">
    <text evidence="2">Belongs to the binding-protein-dependent transport system permease family. FecCD subfamily.</text>
</comment>
<accession>A0A446CN44</accession>
<dbReference type="PANTHER" id="PTHR30472">
    <property type="entry name" value="FERRIC ENTEROBACTIN TRANSPORT SYSTEM PERMEASE PROTEIN"/>
    <property type="match status" value="1"/>
</dbReference>
<evidence type="ECO:0000256" key="5">
    <source>
        <dbReference type="ARBA" id="ARBA00022692"/>
    </source>
</evidence>
<keyword evidence="7 8" id="KW-0472">Membrane</keyword>
<protein>
    <submittedName>
        <fullName evidence="9">Hemin transport system permease protein HmuU</fullName>
    </submittedName>
</protein>
<feature type="transmembrane region" description="Helical" evidence="8">
    <location>
        <begin position="86"/>
        <end position="105"/>
    </location>
</feature>
<keyword evidence="5 8" id="KW-0812">Transmembrane</keyword>
<evidence type="ECO:0000256" key="1">
    <source>
        <dbReference type="ARBA" id="ARBA00004651"/>
    </source>
</evidence>
<dbReference type="InterPro" id="IPR037294">
    <property type="entry name" value="ABC_BtuC-like"/>
</dbReference>
<organism evidence="9 10">
    <name type="scientific">Achromobacter veterisilvae</name>
    <dbReference type="NCBI Taxonomy" id="2069367"/>
    <lineage>
        <taxon>Bacteria</taxon>
        <taxon>Pseudomonadati</taxon>
        <taxon>Pseudomonadota</taxon>
        <taxon>Betaproteobacteria</taxon>
        <taxon>Burkholderiales</taxon>
        <taxon>Alcaligenaceae</taxon>
        <taxon>Achromobacter</taxon>
    </lineage>
</organism>
<reference evidence="9 10" key="1">
    <citation type="submission" date="2018-07" db="EMBL/GenBank/DDBJ databases">
        <authorList>
            <person name="Peeters C."/>
        </authorList>
    </citation>
    <scope>NUCLEOTIDE SEQUENCE [LARGE SCALE GENOMIC DNA]</scope>
    <source>
        <strain evidence="9 10">LMG 30378</strain>
    </source>
</reference>
<gene>
    <name evidence="9" type="primary">hmuU_2</name>
    <name evidence="9" type="ORF">AVE30378_03456</name>
</gene>
<keyword evidence="6 8" id="KW-1133">Transmembrane helix</keyword>
<dbReference type="EMBL" id="UFQC01000018">
    <property type="protein sequence ID" value="SSW69377.1"/>
    <property type="molecule type" value="Genomic_DNA"/>
</dbReference>
<dbReference type="AlphaFoldDB" id="A0A446CN44"/>
<comment type="subcellular location">
    <subcellularLocation>
        <location evidence="1">Cell membrane</location>
        <topology evidence="1">Multi-pass membrane protein</topology>
    </subcellularLocation>
</comment>
<feature type="transmembrane region" description="Helical" evidence="8">
    <location>
        <begin position="191"/>
        <end position="209"/>
    </location>
</feature>
<evidence type="ECO:0000256" key="8">
    <source>
        <dbReference type="SAM" id="Phobius"/>
    </source>
</evidence>
<name>A0A446CN44_9BURK</name>
<evidence type="ECO:0000256" key="6">
    <source>
        <dbReference type="ARBA" id="ARBA00022989"/>
    </source>
</evidence>
<feature type="transmembrane region" description="Helical" evidence="8">
    <location>
        <begin position="117"/>
        <end position="138"/>
    </location>
</feature>
<evidence type="ECO:0000256" key="4">
    <source>
        <dbReference type="ARBA" id="ARBA00022475"/>
    </source>
</evidence>
<evidence type="ECO:0000313" key="10">
    <source>
        <dbReference type="Proteomes" id="UP000289465"/>
    </source>
</evidence>
<proteinExistence type="inferred from homology"/>
<sequence>MPETATLASAAASAARSPQAWRLGLLAAAALACMAAFMTLGANGQWSFVIPFRGAKLAAMLLVAYAVALSSVLFQTITHNRILTPAIMGFDALYLLIQAVVVFGFGQAAAAASHPVAAFLLEVGAMTAFACLLFRWLFADGVRSLHLMMLVGIIFGLLFRSLSNFVVRLIDPNEFLVLQDRMFASFNSVRVSLLPIALAAVCAASLLVWRMRHRYDVLALGREIAVNLGVDYRRTLMRTLAAIAVLVSVSTALVGPVTFFGLLVSNLAYQAMGSDRHRYTVPAATLLSVIFLVGGQTLLERVLGLNTTVSVVIEFLGGVMFLVLILRKGRR</sequence>
<keyword evidence="4" id="KW-1003">Cell membrane</keyword>
<keyword evidence="3" id="KW-0813">Transport</keyword>
<dbReference type="GO" id="GO:0033214">
    <property type="term" value="P:siderophore-iron import into cell"/>
    <property type="evidence" value="ECO:0007669"/>
    <property type="project" value="TreeGrafter"/>
</dbReference>
<feature type="transmembrane region" description="Helical" evidence="8">
    <location>
        <begin position="20"/>
        <end position="42"/>
    </location>
</feature>
<dbReference type="Gene3D" id="1.10.3470.10">
    <property type="entry name" value="ABC transporter involved in vitamin B12 uptake, BtuC"/>
    <property type="match status" value="1"/>
</dbReference>
<dbReference type="InterPro" id="IPR000522">
    <property type="entry name" value="ABC_transptr_permease_BtuC"/>
</dbReference>
<dbReference type="SUPFAM" id="SSF81345">
    <property type="entry name" value="ABC transporter involved in vitamin B12 uptake, BtuC"/>
    <property type="match status" value="1"/>
</dbReference>
<evidence type="ECO:0000256" key="7">
    <source>
        <dbReference type="ARBA" id="ARBA00023136"/>
    </source>
</evidence>
<feature type="transmembrane region" description="Helical" evidence="8">
    <location>
        <begin position="279"/>
        <end position="299"/>
    </location>
</feature>
<evidence type="ECO:0000256" key="2">
    <source>
        <dbReference type="ARBA" id="ARBA00007935"/>
    </source>
</evidence>
<evidence type="ECO:0000313" key="9">
    <source>
        <dbReference type="EMBL" id="SSW69377.1"/>
    </source>
</evidence>
<dbReference type="GO" id="GO:0022857">
    <property type="term" value="F:transmembrane transporter activity"/>
    <property type="evidence" value="ECO:0007669"/>
    <property type="project" value="InterPro"/>
</dbReference>